<evidence type="ECO:0000256" key="1">
    <source>
        <dbReference type="SAM" id="MobiDB-lite"/>
    </source>
</evidence>
<gene>
    <name evidence="2" type="ORF">A0H81_02825</name>
</gene>
<dbReference type="AlphaFoldDB" id="A0A1C7MKM6"/>
<sequence>MEIAEEIRDVDENRKPIHKHLVDELKDTISGGPAKHAKLAKESHPKYIFKKEIHQKMRKPQGRKREHESRKVAYIN</sequence>
<feature type="region of interest" description="Disordered" evidence="1">
    <location>
        <begin position="54"/>
        <end position="76"/>
    </location>
</feature>
<dbReference type="Proteomes" id="UP000092993">
    <property type="component" value="Unassembled WGS sequence"/>
</dbReference>
<organism evidence="2 3">
    <name type="scientific">Grifola frondosa</name>
    <name type="common">Maitake</name>
    <name type="synonym">Polyporus frondosus</name>
    <dbReference type="NCBI Taxonomy" id="5627"/>
    <lineage>
        <taxon>Eukaryota</taxon>
        <taxon>Fungi</taxon>
        <taxon>Dikarya</taxon>
        <taxon>Basidiomycota</taxon>
        <taxon>Agaricomycotina</taxon>
        <taxon>Agaricomycetes</taxon>
        <taxon>Polyporales</taxon>
        <taxon>Grifolaceae</taxon>
        <taxon>Grifola</taxon>
    </lineage>
</organism>
<dbReference type="EMBL" id="LUGG01000002">
    <property type="protein sequence ID" value="OBZ77217.1"/>
    <property type="molecule type" value="Genomic_DNA"/>
</dbReference>
<feature type="compositionally biased region" description="Basic and acidic residues" evidence="1">
    <location>
        <begin position="63"/>
        <end position="76"/>
    </location>
</feature>
<evidence type="ECO:0000313" key="2">
    <source>
        <dbReference type="EMBL" id="OBZ77217.1"/>
    </source>
</evidence>
<reference evidence="2 3" key="1">
    <citation type="submission" date="2016-03" db="EMBL/GenBank/DDBJ databases">
        <title>Whole genome sequencing of Grifola frondosa 9006-11.</title>
        <authorList>
            <person name="Min B."/>
            <person name="Park H."/>
            <person name="Kim J.-G."/>
            <person name="Cho H."/>
            <person name="Oh Y.-L."/>
            <person name="Kong W.-S."/>
            <person name="Choi I.-G."/>
        </authorList>
    </citation>
    <scope>NUCLEOTIDE SEQUENCE [LARGE SCALE GENOMIC DNA]</scope>
    <source>
        <strain evidence="2 3">9006-11</strain>
    </source>
</reference>
<keyword evidence="3" id="KW-1185">Reference proteome</keyword>
<proteinExistence type="predicted"/>
<comment type="caution">
    <text evidence="2">The sequence shown here is derived from an EMBL/GenBank/DDBJ whole genome shotgun (WGS) entry which is preliminary data.</text>
</comment>
<protein>
    <submittedName>
        <fullName evidence="2">Uncharacterized protein</fullName>
    </submittedName>
</protein>
<accession>A0A1C7MKM6</accession>
<evidence type="ECO:0000313" key="3">
    <source>
        <dbReference type="Proteomes" id="UP000092993"/>
    </source>
</evidence>
<name>A0A1C7MKM6_GRIFR</name>